<dbReference type="RefSeq" id="XP_016229857.1">
    <property type="nucleotide sequence ID" value="XM_016386415.1"/>
</dbReference>
<evidence type="ECO:0000313" key="1">
    <source>
        <dbReference type="EMBL" id="KIW09641.1"/>
    </source>
</evidence>
<protein>
    <submittedName>
        <fullName evidence="1">Uncharacterized protein</fullName>
    </submittedName>
</protein>
<dbReference type="EMBL" id="KN847517">
    <property type="protein sequence ID" value="KIW09641.1"/>
    <property type="molecule type" value="Genomic_DNA"/>
</dbReference>
<evidence type="ECO:0000313" key="2">
    <source>
        <dbReference type="Proteomes" id="UP000053328"/>
    </source>
</evidence>
<accession>A0A0D1Y3X9</accession>
<dbReference type="AlphaFoldDB" id="A0A0D1Y3X9"/>
<name>A0A0D1Y3X9_9EURO</name>
<organism evidence="1 2">
    <name type="scientific">Exophiala spinifera</name>
    <dbReference type="NCBI Taxonomy" id="91928"/>
    <lineage>
        <taxon>Eukaryota</taxon>
        <taxon>Fungi</taxon>
        <taxon>Dikarya</taxon>
        <taxon>Ascomycota</taxon>
        <taxon>Pezizomycotina</taxon>
        <taxon>Eurotiomycetes</taxon>
        <taxon>Chaetothyriomycetidae</taxon>
        <taxon>Chaetothyriales</taxon>
        <taxon>Herpotrichiellaceae</taxon>
        <taxon>Exophiala</taxon>
    </lineage>
</organism>
<keyword evidence="2" id="KW-1185">Reference proteome</keyword>
<dbReference type="Proteomes" id="UP000053328">
    <property type="component" value="Unassembled WGS sequence"/>
</dbReference>
<sequence length="276" mass="31526">MEKRERALPRLPVEIWVRIFKHIQSSFITERDHKVTFASSRRCQKWLFADAILTSCILNNCLWTMPGEVTLYIPACQLNRLPAAPPKESGLSMVVLYSGAAKGNEWGLEMISKPVTQWLKRLGPGRLEVRFVSPDVHRVEPTMIESLIGLNCRTRVDFGTPDDLFLSRKFATHTEHDHICLGGAIKRARDLAKKLGTAVERQKGSGVKHDSKLKLHGFRRMRCICEKQRGIPLDTLVNTILPPLLDHCVDKGGVYMPVDFDWPESYAHWRPVTTFW</sequence>
<dbReference type="STRING" id="91928.A0A0D1Y3X9"/>
<dbReference type="VEuPathDB" id="FungiDB:PV08_12108"/>
<reference evidence="1 2" key="1">
    <citation type="submission" date="2015-01" db="EMBL/GenBank/DDBJ databases">
        <title>The Genome Sequence of Exophiala spinifera CBS89968.</title>
        <authorList>
            <consortium name="The Broad Institute Genomics Platform"/>
            <person name="Cuomo C."/>
            <person name="de Hoog S."/>
            <person name="Gorbushina A."/>
            <person name="Stielow B."/>
            <person name="Teixiera M."/>
            <person name="Abouelleil A."/>
            <person name="Chapman S.B."/>
            <person name="Priest M."/>
            <person name="Young S.K."/>
            <person name="Wortman J."/>
            <person name="Nusbaum C."/>
            <person name="Birren B."/>
        </authorList>
    </citation>
    <scope>NUCLEOTIDE SEQUENCE [LARGE SCALE GENOMIC DNA]</scope>
    <source>
        <strain evidence="1 2">CBS 89968</strain>
    </source>
</reference>
<gene>
    <name evidence="1" type="ORF">PV08_12108</name>
</gene>
<dbReference type="HOGENOM" id="CLU_1008431_0_0_1"/>
<dbReference type="GeneID" id="27339191"/>
<proteinExistence type="predicted"/>